<dbReference type="SUPFAM" id="SSF47459">
    <property type="entry name" value="HLH, helix-loop-helix DNA-binding domain"/>
    <property type="match status" value="1"/>
</dbReference>
<dbReference type="AlphaFoldDB" id="H3BI10"/>
<reference evidence="6" key="3">
    <citation type="submission" date="2025-09" db="UniProtKB">
        <authorList>
            <consortium name="Ensembl"/>
        </authorList>
    </citation>
    <scope>IDENTIFICATION</scope>
</reference>
<evidence type="ECO:0000313" key="7">
    <source>
        <dbReference type="Proteomes" id="UP000008672"/>
    </source>
</evidence>
<evidence type="ECO:0000313" key="6">
    <source>
        <dbReference type="Ensembl" id="ENSLACP00000021531.1"/>
    </source>
</evidence>
<dbReference type="Bgee" id="ENSLACG00000018920">
    <property type="expression patterns" value="Expressed in chordate pharynx and 3 other cell types or tissues"/>
</dbReference>
<proteinExistence type="predicted"/>
<dbReference type="GeneTree" id="ENSGT00940000155285"/>
<evidence type="ECO:0000259" key="5">
    <source>
        <dbReference type="PROSITE" id="PS50888"/>
    </source>
</evidence>
<dbReference type="STRING" id="7897.ENSLACP00000021531"/>
<dbReference type="eggNOG" id="KOG2483">
    <property type="taxonomic scope" value="Eukaryota"/>
</dbReference>
<dbReference type="InterPro" id="IPR011598">
    <property type="entry name" value="bHLH_dom"/>
</dbReference>
<evidence type="ECO:0000256" key="1">
    <source>
        <dbReference type="ARBA" id="ARBA00023125"/>
    </source>
</evidence>
<reference evidence="6" key="2">
    <citation type="submission" date="2025-08" db="UniProtKB">
        <authorList>
            <consortium name="Ensembl"/>
        </authorList>
    </citation>
    <scope>IDENTIFICATION</scope>
</reference>
<feature type="domain" description="BHLH" evidence="5">
    <location>
        <begin position="351"/>
        <end position="403"/>
    </location>
</feature>
<sequence length="434" mass="49861">MLQGYSPSWDFDYDSEPLLFDDEFCQNLLKDLEMLPTPPQSPGRKSTCSGSVQSSFPCSIEELTLVSELILDDDDNFMTKDMLWEHGPSTDKQESVVADDCMWGSLPSLDELEKVMNEKLFSLMSSSPLVSDIETHFFEDFASAVDNNDLMELPQTEERGSTEQSSSEDEESQSNGSVTQSSSDSVKKKKKKSNFLLFFSSPPPPPPPPPEEEIDVVTVEKRNPVLPNHCLDSPPRSETRSQKLTHLKRCQMVQRSESLQRSEAQLQTLADLKRCHLEIQQQHNYAAPCPSFMKFEQPSHKRFKPENSGLFKQPTIHKSFKLQNSGPFKPSTANKSKIISANSPLDVEEEERRRTHNVLERQRRNELKRCFSRLREEVPELSSNNKASKVVILKRAREYVRALQTEEQKRILEKEKLRKKQERLKCKLDNLKTH</sequence>
<dbReference type="PIRSF" id="PIRSF001705">
    <property type="entry name" value="Myc_protein"/>
    <property type="match status" value="1"/>
</dbReference>
<dbReference type="CDD" id="cd11400">
    <property type="entry name" value="bHLHzip_Myc"/>
    <property type="match status" value="1"/>
</dbReference>
<comment type="subunit">
    <text evidence="2">Efficient DNA binding requires dimerization with another bHLH protein.</text>
</comment>
<evidence type="ECO:0000256" key="3">
    <source>
        <dbReference type="SAM" id="Coils"/>
    </source>
</evidence>
<keyword evidence="2" id="KW-0539">Nucleus</keyword>
<dbReference type="InterPro" id="IPR002418">
    <property type="entry name" value="Tscrpt_reg_Myc"/>
</dbReference>
<dbReference type="Ensembl" id="ENSLACT00000021672.1">
    <property type="protein sequence ID" value="ENSLACP00000021531.1"/>
    <property type="gene ID" value="ENSLACG00000018920.1"/>
</dbReference>
<dbReference type="Pfam" id="PF01056">
    <property type="entry name" value="Myc_N"/>
    <property type="match status" value="2"/>
</dbReference>
<dbReference type="InterPro" id="IPR012682">
    <property type="entry name" value="Tscrpt_reg_Myc_N"/>
</dbReference>
<dbReference type="GO" id="GO:0046983">
    <property type="term" value="F:protein dimerization activity"/>
    <property type="evidence" value="ECO:0007669"/>
    <property type="project" value="InterPro"/>
</dbReference>
<dbReference type="GO" id="GO:0003700">
    <property type="term" value="F:DNA-binding transcription factor activity"/>
    <property type="evidence" value="ECO:0007669"/>
    <property type="project" value="InterPro"/>
</dbReference>
<comment type="subcellular location">
    <subcellularLocation>
        <location evidence="2">Nucleus</location>
    </subcellularLocation>
</comment>
<evidence type="ECO:0000256" key="4">
    <source>
        <dbReference type="SAM" id="MobiDB-lite"/>
    </source>
</evidence>
<keyword evidence="7" id="KW-1185">Reference proteome</keyword>
<accession>H3BI10</accession>
<dbReference type="PRINTS" id="PR00044">
    <property type="entry name" value="LEUZIPPRMYC"/>
</dbReference>
<feature type="coiled-coil region" evidence="3">
    <location>
        <begin position="402"/>
        <end position="434"/>
    </location>
</feature>
<dbReference type="InParanoid" id="H3BI10"/>
<gene>
    <name evidence="6" type="primary">MYCH</name>
</gene>
<dbReference type="InterPro" id="IPR050433">
    <property type="entry name" value="Myc_transcription_factors"/>
</dbReference>
<dbReference type="OMA" id="STYWSSA"/>
<dbReference type="Gene3D" id="4.10.280.10">
    <property type="entry name" value="Helix-loop-helix DNA-binding domain"/>
    <property type="match status" value="1"/>
</dbReference>
<organism evidence="6 7">
    <name type="scientific">Latimeria chalumnae</name>
    <name type="common">Coelacanth</name>
    <dbReference type="NCBI Taxonomy" id="7897"/>
    <lineage>
        <taxon>Eukaryota</taxon>
        <taxon>Metazoa</taxon>
        <taxon>Chordata</taxon>
        <taxon>Craniata</taxon>
        <taxon>Vertebrata</taxon>
        <taxon>Euteleostomi</taxon>
        <taxon>Coelacanthiformes</taxon>
        <taxon>Coelacanthidae</taxon>
        <taxon>Latimeria</taxon>
    </lineage>
</organism>
<dbReference type="PANTHER" id="PTHR45851">
    <property type="entry name" value="MYC PROTO-ONCOGENE"/>
    <property type="match status" value="1"/>
</dbReference>
<dbReference type="FunFam" id="4.10.280.10:FF:000019">
    <property type="entry name" value="Myc proto-oncogene protein"/>
    <property type="match status" value="1"/>
</dbReference>
<dbReference type="InterPro" id="IPR036638">
    <property type="entry name" value="HLH_DNA-bd_sf"/>
</dbReference>
<dbReference type="GO" id="GO:0005634">
    <property type="term" value="C:nucleus"/>
    <property type="evidence" value="ECO:0007669"/>
    <property type="project" value="UniProtKB-SubCell"/>
</dbReference>
<keyword evidence="1 2" id="KW-0238">DNA-binding</keyword>
<feature type="region of interest" description="Disordered" evidence="4">
    <location>
        <begin position="156"/>
        <end position="188"/>
    </location>
</feature>
<dbReference type="HOGENOM" id="CLU_052560_0_0_1"/>
<evidence type="ECO:0000256" key="2">
    <source>
        <dbReference type="PIRNR" id="PIRNR001705"/>
    </source>
</evidence>
<dbReference type="Pfam" id="PF00010">
    <property type="entry name" value="HLH"/>
    <property type="match status" value="1"/>
</dbReference>
<name>H3BI10_LATCH</name>
<dbReference type="PROSITE" id="PS50888">
    <property type="entry name" value="BHLH"/>
    <property type="match status" value="1"/>
</dbReference>
<dbReference type="SMART" id="SM00353">
    <property type="entry name" value="HLH"/>
    <property type="match status" value="1"/>
</dbReference>
<dbReference type="Proteomes" id="UP000008672">
    <property type="component" value="Unassembled WGS sequence"/>
</dbReference>
<dbReference type="EMBL" id="AFYH01003993">
    <property type="status" value="NOT_ANNOTATED_CDS"/>
    <property type="molecule type" value="Genomic_DNA"/>
</dbReference>
<protein>
    <submittedName>
        <fullName evidence="6">Myelocytomatosis oncogene homolog</fullName>
    </submittedName>
</protein>
<dbReference type="GO" id="GO:0003677">
    <property type="term" value="F:DNA binding"/>
    <property type="evidence" value="ECO:0007669"/>
    <property type="project" value="UniProtKB-UniRule"/>
</dbReference>
<reference evidence="7" key="1">
    <citation type="submission" date="2011-08" db="EMBL/GenBank/DDBJ databases">
        <title>The draft genome of Latimeria chalumnae.</title>
        <authorList>
            <person name="Di Palma F."/>
            <person name="Alfoldi J."/>
            <person name="Johnson J."/>
            <person name="Berlin A."/>
            <person name="Gnerre S."/>
            <person name="Jaffe D."/>
            <person name="MacCallum I."/>
            <person name="Young S."/>
            <person name="Walker B.J."/>
            <person name="Lander E."/>
            <person name="Lindblad-Toh K."/>
        </authorList>
    </citation>
    <scope>NUCLEOTIDE SEQUENCE [LARGE SCALE GENOMIC DNA]</scope>
    <source>
        <strain evidence="7">Wild caught</strain>
    </source>
</reference>
<keyword evidence="3" id="KW-0175">Coiled coil</keyword>